<dbReference type="AlphaFoldDB" id="A0A3D8P3T7"/>
<evidence type="ECO:0000313" key="6">
    <source>
        <dbReference type="EMBL" id="RDV83561.1"/>
    </source>
</evidence>
<evidence type="ECO:0000256" key="1">
    <source>
        <dbReference type="ARBA" id="ARBA00022618"/>
    </source>
</evidence>
<dbReference type="Proteomes" id="UP000256329">
    <property type="component" value="Unassembled WGS sequence"/>
</dbReference>
<dbReference type="PANTHER" id="PTHR35798:SF1">
    <property type="entry name" value="CELL DIVISION PROTEIN SEPF"/>
    <property type="match status" value="1"/>
</dbReference>
<evidence type="ECO:0000256" key="5">
    <source>
        <dbReference type="HAMAP-Rule" id="MF_01197"/>
    </source>
</evidence>
<comment type="similarity">
    <text evidence="5">Belongs to the SepF family.</text>
</comment>
<dbReference type="InterPro" id="IPR038594">
    <property type="entry name" value="SepF-like_sf"/>
</dbReference>
<organism evidence="6 7">
    <name type="scientific">Ammonifex thiophilus</name>
    <dbReference type="NCBI Taxonomy" id="444093"/>
    <lineage>
        <taxon>Bacteria</taxon>
        <taxon>Bacillati</taxon>
        <taxon>Bacillota</taxon>
        <taxon>Clostridia</taxon>
        <taxon>Thermoanaerobacterales</taxon>
        <taxon>Thermoanaerobacteraceae</taxon>
        <taxon>Ammonifex</taxon>
    </lineage>
</organism>
<sequence length="144" mass="16165">MSKRLVDKVLGFIGFEEEPEEAEPQEELQEQVVRTRKGPAVVSLHTQRQIRVVVAEPRSFSEAQEIADHLKNRRPVVVNLERVETELAQRIIDFVSGAVYALGGSLQRVSSNILLFAPSNVDIAAEGREGGERGLFPWQKFREG</sequence>
<dbReference type="GO" id="GO:0043093">
    <property type="term" value="P:FtsZ-dependent cytokinesis"/>
    <property type="evidence" value="ECO:0007669"/>
    <property type="project" value="UniProtKB-UniRule"/>
</dbReference>
<gene>
    <name evidence="5" type="primary">sepF</name>
    <name evidence="6" type="ORF">DXX99_04485</name>
</gene>
<evidence type="ECO:0000313" key="7">
    <source>
        <dbReference type="Proteomes" id="UP000256329"/>
    </source>
</evidence>
<keyword evidence="1 5" id="KW-0132">Cell division</keyword>
<protein>
    <recommendedName>
        <fullName evidence="5">Cell division protein SepF</fullName>
    </recommendedName>
</protein>
<evidence type="ECO:0000256" key="2">
    <source>
        <dbReference type="ARBA" id="ARBA00023210"/>
    </source>
</evidence>
<keyword evidence="3 5" id="KW-0131">Cell cycle</keyword>
<dbReference type="InterPro" id="IPR023052">
    <property type="entry name" value="Cell_div_SepF"/>
</dbReference>
<dbReference type="GO" id="GO:0005737">
    <property type="term" value="C:cytoplasm"/>
    <property type="evidence" value="ECO:0007669"/>
    <property type="project" value="UniProtKB-SubCell"/>
</dbReference>
<name>A0A3D8P3T7_9THEO</name>
<dbReference type="HAMAP" id="MF_01197">
    <property type="entry name" value="SepF"/>
    <property type="match status" value="1"/>
</dbReference>
<reference evidence="6 7" key="1">
    <citation type="submission" date="2018-08" db="EMBL/GenBank/DDBJ databases">
        <title>Form III RuBisCO-mediated autotrophy in Thermodesulfobium bacteria.</title>
        <authorList>
            <person name="Toshchakov S.V."/>
            <person name="Kublanov I.V."/>
            <person name="Frolov E."/>
            <person name="Bonch-Osmolovskaya E.A."/>
            <person name="Tourova T.P."/>
            <person name="Chernych N.A."/>
            <person name="Lebedinsky A.V."/>
        </authorList>
    </citation>
    <scope>NUCLEOTIDE SEQUENCE [LARGE SCALE GENOMIC DNA]</scope>
    <source>
        <strain evidence="6 7">SR</strain>
    </source>
</reference>
<dbReference type="InterPro" id="IPR007561">
    <property type="entry name" value="Cell_div_SepF/SepF-rel"/>
</dbReference>
<comment type="function">
    <text evidence="4 5">Cell division protein that is part of the divisome complex and is recruited early to the Z-ring. Probably stimulates Z-ring formation, perhaps through the cross-linking of FtsZ protofilaments. Its function overlaps with FtsA.</text>
</comment>
<dbReference type="RefSeq" id="WP_115792321.1">
    <property type="nucleotide sequence ID" value="NZ_QSLN01000004.1"/>
</dbReference>
<comment type="caution">
    <text evidence="6">The sequence shown here is derived from an EMBL/GenBank/DDBJ whole genome shotgun (WGS) entry which is preliminary data.</text>
</comment>
<accession>A0A3D8P3T7</accession>
<comment type="subcellular location">
    <subcellularLocation>
        <location evidence="5">Cytoplasm</location>
    </subcellularLocation>
    <text evidence="5">Localizes to the division site, in a FtsZ-dependent manner.</text>
</comment>
<dbReference type="Pfam" id="PF04472">
    <property type="entry name" value="SepF"/>
    <property type="match status" value="1"/>
</dbReference>
<dbReference type="EMBL" id="QSLN01000004">
    <property type="protein sequence ID" value="RDV83561.1"/>
    <property type="molecule type" value="Genomic_DNA"/>
</dbReference>
<evidence type="ECO:0000256" key="4">
    <source>
        <dbReference type="ARBA" id="ARBA00044936"/>
    </source>
</evidence>
<comment type="subunit">
    <text evidence="5">Homodimer. Interacts with FtsZ.</text>
</comment>
<keyword evidence="7" id="KW-1185">Reference proteome</keyword>
<keyword evidence="2 5" id="KW-0717">Septation</keyword>
<dbReference type="GO" id="GO:0000917">
    <property type="term" value="P:division septum assembly"/>
    <property type="evidence" value="ECO:0007669"/>
    <property type="project" value="UniProtKB-KW"/>
</dbReference>
<proteinExistence type="inferred from homology"/>
<dbReference type="PANTHER" id="PTHR35798">
    <property type="entry name" value="CELL DIVISION PROTEIN SEPF"/>
    <property type="match status" value="1"/>
</dbReference>
<evidence type="ECO:0000256" key="3">
    <source>
        <dbReference type="ARBA" id="ARBA00023306"/>
    </source>
</evidence>
<dbReference type="Gene3D" id="3.30.110.150">
    <property type="entry name" value="SepF-like protein"/>
    <property type="match status" value="1"/>
</dbReference>
<dbReference type="OrthoDB" id="9815206at2"/>
<keyword evidence="5" id="KW-0963">Cytoplasm</keyword>